<sequence>MMNSTTMTIRVPVTLHDKLARLAQGTKRSRSYLAAEALAAYVDRELSIIEGIQQGLADVTAGKVIPHDKAMADLHAIIDAAERGKSSSQ</sequence>
<keyword evidence="1" id="KW-0614">Plasmid</keyword>
<protein>
    <submittedName>
        <fullName evidence="1">CopG family transcriptional regulator</fullName>
    </submittedName>
</protein>
<dbReference type="InterPro" id="IPR010985">
    <property type="entry name" value="Ribbon_hlx_hlx"/>
</dbReference>
<accession>A0ABY7U4F2</accession>
<organism evidence="1 2">
    <name type="scientific">Novosphingobium humi</name>
    <dbReference type="NCBI Taxonomy" id="2282397"/>
    <lineage>
        <taxon>Bacteria</taxon>
        <taxon>Pseudomonadati</taxon>
        <taxon>Pseudomonadota</taxon>
        <taxon>Alphaproteobacteria</taxon>
        <taxon>Sphingomonadales</taxon>
        <taxon>Sphingomonadaceae</taxon>
        <taxon>Novosphingobium</taxon>
    </lineage>
</organism>
<dbReference type="Proteomes" id="UP001218231">
    <property type="component" value="Plasmid unnamed1"/>
</dbReference>
<reference evidence="1 2" key="1">
    <citation type="submission" date="2023-02" db="EMBL/GenBank/DDBJ databases">
        <title>Genome sequence of Novosphingobium humi KACC 19094.</title>
        <authorList>
            <person name="Kim S."/>
            <person name="Heo J."/>
            <person name="Kwon S.-W."/>
        </authorList>
    </citation>
    <scope>NUCLEOTIDE SEQUENCE [LARGE SCALE GENOMIC DNA]</scope>
    <source>
        <strain evidence="1 2">KACC 19094</strain>
        <plasmid evidence="1 2">unnamed1</plasmid>
    </source>
</reference>
<name>A0ABY7U4F2_9SPHN</name>
<proteinExistence type="predicted"/>
<dbReference type="EMBL" id="CP117418">
    <property type="protein sequence ID" value="WCT79259.1"/>
    <property type="molecule type" value="Genomic_DNA"/>
</dbReference>
<geneLocation type="plasmid" evidence="1 2">
    <name>unnamed1</name>
</geneLocation>
<keyword evidence="2" id="KW-1185">Reference proteome</keyword>
<dbReference type="InterPro" id="IPR052991">
    <property type="entry name" value="Non-func_TypeII_TA_Antitoxin"/>
</dbReference>
<dbReference type="PANTHER" id="PTHR40688:SF2">
    <property type="entry name" value="RIBBON-HELIX-HELIX PROTEIN COPG DOMAIN-CONTAINING PROTEIN"/>
    <property type="match status" value="1"/>
</dbReference>
<dbReference type="SUPFAM" id="SSF47598">
    <property type="entry name" value="Ribbon-helix-helix"/>
    <property type="match status" value="1"/>
</dbReference>
<evidence type="ECO:0000313" key="2">
    <source>
        <dbReference type="Proteomes" id="UP001218231"/>
    </source>
</evidence>
<evidence type="ECO:0000313" key="1">
    <source>
        <dbReference type="EMBL" id="WCT79259.1"/>
    </source>
</evidence>
<dbReference type="PANTHER" id="PTHR40688">
    <property type="match status" value="1"/>
</dbReference>
<gene>
    <name evidence="1" type="ORF">PQ457_19860</name>
</gene>